<name>A0ABV8W5L1_9FLAO</name>
<dbReference type="InterPro" id="IPR037066">
    <property type="entry name" value="Plug_dom_sf"/>
</dbReference>
<dbReference type="Pfam" id="PF07715">
    <property type="entry name" value="Plug"/>
    <property type="match status" value="1"/>
</dbReference>
<evidence type="ECO:0000256" key="10">
    <source>
        <dbReference type="PROSITE-ProRule" id="PRU01360"/>
    </source>
</evidence>
<dbReference type="Proteomes" id="UP001595719">
    <property type="component" value="Unassembled WGS sequence"/>
</dbReference>
<dbReference type="Pfam" id="PF13715">
    <property type="entry name" value="CarbopepD_reg_2"/>
    <property type="match status" value="1"/>
</dbReference>
<evidence type="ECO:0000256" key="11">
    <source>
        <dbReference type="RuleBase" id="RU003357"/>
    </source>
</evidence>
<gene>
    <name evidence="15" type="ORF">ACFOY0_07170</name>
</gene>
<evidence type="ECO:0000256" key="2">
    <source>
        <dbReference type="ARBA" id="ARBA00022448"/>
    </source>
</evidence>
<keyword evidence="4 10" id="KW-0812">Transmembrane</keyword>
<evidence type="ECO:0000256" key="6">
    <source>
        <dbReference type="ARBA" id="ARBA00023077"/>
    </source>
</evidence>
<protein>
    <submittedName>
        <fullName evidence="15">TonB-dependent receptor</fullName>
    </submittedName>
</protein>
<comment type="subcellular location">
    <subcellularLocation>
        <location evidence="1 10">Cell outer membrane</location>
        <topology evidence="1 10">Multi-pass membrane protein</topology>
    </subcellularLocation>
</comment>
<evidence type="ECO:0000256" key="8">
    <source>
        <dbReference type="ARBA" id="ARBA00023170"/>
    </source>
</evidence>
<keyword evidence="5 12" id="KW-0732">Signal</keyword>
<sequence>MSTPKILFFISFFFFSSLSFSQQNQGVTVTGQVVEKSGQTVPFATVVLEKTDLSMISDENGKFIFKNVKPGKHTIKVSAIGFSGFKKSIEVSGTSVNIPVQLDNELQELESVTVLGRSATDKVNKQAYNITAIDAKKLHNSTLDLSHALDRVSGVRVREAGGVGSRSELAINGFSGNQIKVFIDGVPMDNFGSSFQLNNIPINLADRVEVYKGVVPIWLGGDALGGAVNIVTNNKPRTYVDASYSFGSFNTHRSAANAGYTAKSGFTTEVNLFQNYSDNNYWVNVETADLNTGKYYPNARVRRFHDTYRNETAIINIGITGKKYADKLMIGFTAGENKADIQTGARMVTVFGDRYTRGNILMPTLKYQVKDLFTKGLNVNISGNFNLGEEQTVDTVFRKYNWFGDYKEYPGAGAESSRTLQKMRNNNGIAVANITYALGERHSFMLNNTFNTFDRKSSDELYPQSLVYQQPQKSQNNVTALGYKFDYNEKWSTSLFVKNYSLTRVFTRSYNPTGNAGDIAYQKFKGSSSLQGYGGATSYYLKPNLQVKASFEKTFRLPTPTELFGDPNNNVEGNVNLNAESSINANAGISYQTSFNKVNALAFDLNLMYRDAVDFIRTTFNNNQNKTVTLNQDSVENYGFDGEIRYSYKSRFTAGLNMTYQNLRNMTKYEPDQNYVSYYYKDRMPNIPYLYGNADATVFFNDVLKKGNNLSVGYNLLYVHAYYLYWPSQGASKLDIPEQFNHDLNAVYTFANGKYNIALECKNLLDNKLYDNFSLQKPSRAFYIKLRYFFTKSK</sequence>
<dbReference type="SUPFAM" id="SSF56935">
    <property type="entry name" value="Porins"/>
    <property type="match status" value="1"/>
</dbReference>
<dbReference type="PANTHER" id="PTHR30069">
    <property type="entry name" value="TONB-DEPENDENT OUTER MEMBRANE RECEPTOR"/>
    <property type="match status" value="1"/>
</dbReference>
<evidence type="ECO:0000256" key="5">
    <source>
        <dbReference type="ARBA" id="ARBA00022729"/>
    </source>
</evidence>
<evidence type="ECO:0000256" key="4">
    <source>
        <dbReference type="ARBA" id="ARBA00022692"/>
    </source>
</evidence>
<dbReference type="PROSITE" id="PS52016">
    <property type="entry name" value="TONB_DEPENDENT_REC_3"/>
    <property type="match status" value="1"/>
</dbReference>
<dbReference type="RefSeq" id="WP_179005506.1">
    <property type="nucleotide sequence ID" value="NZ_JBHSCO010000002.1"/>
</dbReference>
<dbReference type="EMBL" id="JBHSCO010000002">
    <property type="protein sequence ID" value="MFC4390768.1"/>
    <property type="molecule type" value="Genomic_DNA"/>
</dbReference>
<reference evidence="16" key="1">
    <citation type="journal article" date="2019" name="Int. J. Syst. Evol. Microbiol.">
        <title>The Global Catalogue of Microorganisms (GCM) 10K type strain sequencing project: providing services to taxonomists for standard genome sequencing and annotation.</title>
        <authorList>
            <consortium name="The Broad Institute Genomics Platform"/>
            <consortium name="The Broad Institute Genome Sequencing Center for Infectious Disease"/>
            <person name="Wu L."/>
            <person name="Ma J."/>
        </authorList>
    </citation>
    <scope>NUCLEOTIDE SEQUENCE [LARGE SCALE GENOMIC DNA]</scope>
    <source>
        <strain evidence="16">CGMCC 1.15345</strain>
    </source>
</reference>
<dbReference type="InterPro" id="IPR036942">
    <property type="entry name" value="Beta-barrel_TonB_sf"/>
</dbReference>
<comment type="similarity">
    <text evidence="10 11">Belongs to the TonB-dependent receptor family.</text>
</comment>
<feature type="domain" description="TonB-dependent receptor-like beta-barrel" evidence="13">
    <location>
        <begin position="369"/>
        <end position="764"/>
    </location>
</feature>
<evidence type="ECO:0000259" key="14">
    <source>
        <dbReference type="Pfam" id="PF07715"/>
    </source>
</evidence>
<dbReference type="PANTHER" id="PTHR30069:SF29">
    <property type="entry name" value="HEMOGLOBIN AND HEMOGLOBIN-HAPTOGLOBIN-BINDING PROTEIN 1-RELATED"/>
    <property type="match status" value="1"/>
</dbReference>
<evidence type="ECO:0000256" key="3">
    <source>
        <dbReference type="ARBA" id="ARBA00022452"/>
    </source>
</evidence>
<keyword evidence="3 10" id="KW-1134">Transmembrane beta strand</keyword>
<dbReference type="Gene3D" id="2.170.130.10">
    <property type="entry name" value="TonB-dependent receptor, plug domain"/>
    <property type="match status" value="1"/>
</dbReference>
<evidence type="ECO:0000256" key="1">
    <source>
        <dbReference type="ARBA" id="ARBA00004571"/>
    </source>
</evidence>
<accession>A0ABV8W5L1</accession>
<feature type="signal peptide" evidence="12">
    <location>
        <begin position="1"/>
        <end position="21"/>
    </location>
</feature>
<dbReference type="InterPro" id="IPR000531">
    <property type="entry name" value="Beta-barrel_TonB"/>
</dbReference>
<keyword evidence="16" id="KW-1185">Reference proteome</keyword>
<comment type="caution">
    <text evidence="15">The sequence shown here is derived from an EMBL/GenBank/DDBJ whole genome shotgun (WGS) entry which is preliminary data.</text>
</comment>
<keyword evidence="2 10" id="KW-0813">Transport</keyword>
<evidence type="ECO:0000256" key="9">
    <source>
        <dbReference type="ARBA" id="ARBA00023237"/>
    </source>
</evidence>
<evidence type="ECO:0000313" key="15">
    <source>
        <dbReference type="EMBL" id="MFC4390768.1"/>
    </source>
</evidence>
<keyword evidence="8 15" id="KW-0675">Receptor</keyword>
<keyword evidence="6 11" id="KW-0798">TonB box</keyword>
<evidence type="ECO:0000259" key="13">
    <source>
        <dbReference type="Pfam" id="PF00593"/>
    </source>
</evidence>
<organism evidence="15 16">
    <name type="scientific">Flavobacterium quisquiliarum</name>
    <dbReference type="NCBI Taxonomy" id="1834436"/>
    <lineage>
        <taxon>Bacteria</taxon>
        <taxon>Pseudomonadati</taxon>
        <taxon>Bacteroidota</taxon>
        <taxon>Flavobacteriia</taxon>
        <taxon>Flavobacteriales</taxon>
        <taxon>Flavobacteriaceae</taxon>
        <taxon>Flavobacterium</taxon>
    </lineage>
</organism>
<evidence type="ECO:0000256" key="12">
    <source>
        <dbReference type="SAM" id="SignalP"/>
    </source>
</evidence>
<proteinExistence type="inferred from homology"/>
<dbReference type="InterPro" id="IPR039426">
    <property type="entry name" value="TonB-dep_rcpt-like"/>
</dbReference>
<dbReference type="Pfam" id="PF00593">
    <property type="entry name" value="TonB_dep_Rec_b-barrel"/>
    <property type="match status" value="1"/>
</dbReference>
<evidence type="ECO:0000313" key="16">
    <source>
        <dbReference type="Proteomes" id="UP001595719"/>
    </source>
</evidence>
<dbReference type="InterPro" id="IPR008969">
    <property type="entry name" value="CarboxyPept-like_regulatory"/>
</dbReference>
<keyword evidence="7 10" id="KW-0472">Membrane</keyword>
<evidence type="ECO:0000256" key="7">
    <source>
        <dbReference type="ARBA" id="ARBA00023136"/>
    </source>
</evidence>
<feature type="chain" id="PRO_5046085001" evidence="12">
    <location>
        <begin position="22"/>
        <end position="794"/>
    </location>
</feature>
<dbReference type="InterPro" id="IPR012910">
    <property type="entry name" value="Plug_dom"/>
</dbReference>
<feature type="domain" description="TonB-dependent receptor plug" evidence="14">
    <location>
        <begin position="124"/>
        <end position="227"/>
    </location>
</feature>
<dbReference type="Gene3D" id="2.40.170.20">
    <property type="entry name" value="TonB-dependent receptor, beta-barrel domain"/>
    <property type="match status" value="1"/>
</dbReference>
<dbReference type="SUPFAM" id="SSF49464">
    <property type="entry name" value="Carboxypeptidase regulatory domain-like"/>
    <property type="match status" value="1"/>
</dbReference>
<keyword evidence="9 10" id="KW-0998">Cell outer membrane</keyword>
<dbReference type="Gene3D" id="2.60.40.1120">
    <property type="entry name" value="Carboxypeptidase-like, regulatory domain"/>
    <property type="match status" value="1"/>
</dbReference>